<dbReference type="InterPro" id="IPR026590">
    <property type="entry name" value="Ssirtuin_cat_dom"/>
</dbReference>
<protein>
    <recommendedName>
        <fullName evidence="4">Deacetylase sirtuin-type domain-containing protein</fullName>
    </recommendedName>
</protein>
<dbReference type="Pfam" id="PF02146">
    <property type="entry name" value="SIR2"/>
    <property type="match status" value="1"/>
</dbReference>
<comment type="caution">
    <text evidence="5">The sequence shown here is derived from an EMBL/GenBank/DDBJ whole genome shotgun (WGS) entry which is preliminary data.</text>
</comment>
<keyword evidence="6" id="KW-1185">Reference proteome</keyword>
<sequence length="185" mass="20885">MAIGAALLMGAFKRPRLYCLKASYILKSNPIMGVNPHRSSWNDFFLLPGAGMTEFRDIFHSSKHVVVITGGGISVESGIPTFLGAGGIWRNRQVQELASRETFRRNPSMVWEFYHYQRELMKDKEPNPGTIVEIETEILIKKQNIALILDGNNVDFLNKRVSKTHMVALKESLARLKGELCHSVK</sequence>
<gene>
    <name evidence="5" type="ORF">MNOR_LOCUS38284</name>
</gene>
<evidence type="ECO:0000313" key="6">
    <source>
        <dbReference type="Proteomes" id="UP001497623"/>
    </source>
</evidence>
<feature type="domain" description="Deacetylase sirtuin-type" evidence="4">
    <location>
        <begin position="45"/>
        <end position="185"/>
    </location>
</feature>
<feature type="non-terminal residue" evidence="5">
    <location>
        <position position="185"/>
    </location>
</feature>
<dbReference type="Gene3D" id="3.40.50.1220">
    <property type="entry name" value="TPP-binding domain"/>
    <property type="match status" value="1"/>
</dbReference>
<evidence type="ECO:0000313" key="5">
    <source>
        <dbReference type="EMBL" id="CAL4210204.1"/>
    </source>
</evidence>
<dbReference type="GO" id="GO:0005634">
    <property type="term" value="C:nucleus"/>
    <property type="evidence" value="ECO:0007669"/>
    <property type="project" value="TreeGrafter"/>
</dbReference>
<dbReference type="EMBL" id="CAXKWB010085357">
    <property type="protein sequence ID" value="CAL4210204.1"/>
    <property type="molecule type" value="Genomic_DNA"/>
</dbReference>
<reference evidence="5 6" key="1">
    <citation type="submission" date="2024-05" db="EMBL/GenBank/DDBJ databases">
        <authorList>
            <person name="Wallberg A."/>
        </authorList>
    </citation>
    <scope>NUCLEOTIDE SEQUENCE [LARGE SCALE GENOMIC DNA]</scope>
</reference>
<dbReference type="Proteomes" id="UP001497623">
    <property type="component" value="Unassembled WGS sequence"/>
</dbReference>
<keyword evidence="2" id="KW-0520">NAD</keyword>
<dbReference type="InterPro" id="IPR050134">
    <property type="entry name" value="NAD-dep_sirtuin_deacylases"/>
</dbReference>
<dbReference type="InterPro" id="IPR029035">
    <property type="entry name" value="DHS-like_NAD/FAD-binding_dom"/>
</dbReference>
<keyword evidence="1" id="KW-0808">Transferase</keyword>
<comment type="caution">
    <text evidence="3">Lacks conserved residue(s) required for the propagation of feature annotation.</text>
</comment>
<dbReference type="InterPro" id="IPR003000">
    <property type="entry name" value="Sirtuin"/>
</dbReference>
<proteinExistence type="predicted"/>
<dbReference type="SUPFAM" id="SSF52467">
    <property type="entry name" value="DHS-like NAD/FAD-binding domain"/>
    <property type="match status" value="1"/>
</dbReference>
<accession>A0AAV2SPD2</accession>
<dbReference type="GO" id="GO:0070403">
    <property type="term" value="F:NAD+ binding"/>
    <property type="evidence" value="ECO:0007669"/>
    <property type="project" value="InterPro"/>
</dbReference>
<evidence type="ECO:0000256" key="1">
    <source>
        <dbReference type="ARBA" id="ARBA00022679"/>
    </source>
</evidence>
<dbReference type="AlphaFoldDB" id="A0AAV2SPD2"/>
<dbReference type="PANTHER" id="PTHR11085:SF10">
    <property type="entry name" value="NAD-DEPENDENT PROTEIN DEACYLASE SIRTUIN-5, MITOCHONDRIAL-RELATED"/>
    <property type="match status" value="1"/>
</dbReference>
<evidence type="ECO:0000256" key="2">
    <source>
        <dbReference type="ARBA" id="ARBA00023027"/>
    </source>
</evidence>
<name>A0AAV2SPD2_MEGNR</name>
<evidence type="ECO:0000259" key="4">
    <source>
        <dbReference type="PROSITE" id="PS50305"/>
    </source>
</evidence>
<organism evidence="5 6">
    <name type="scientific">Meganyctiphanes norvegica</name>
    <name type="common">Northern krill</name>
    <name type="synonym">Thysanopoda norvegica</name>
    <dbReference type="NCBI Taxonomy" id="48144"/>
    <lineage>
        <taxon>Eukaryota</taxon>
        <taxon>Metazoa</taxon>
        <taxon>Ecdysozoa</taxon>
        <taxon>Arthropoda</taxon>
        <taxon>Crustacea</taxon>
        <taxon>Multicrustacea</taxon>
        <taxon>Malacostraca</taxon>
        <taxon>Eumalacostraca</taxon>
        <taxon>Eucarida</taxon>
        <taxon>Euphausiacea</taxon>
        <taxon>Euphausiidae</taxon>
        <taxon>Meganyctiphanes</taxon>
    </lineage>
</organism>
<dbReference type="GO" id="GO:0017136">
    <property type="term" value="F:histone deacetylase activity, NAD-dependent"/>
    <property type="evidence" value="ECO:0007669"/>
    <property type="project" value="TreeGrafter"/>
</dbReference>
<evidence type="ECO:0000256" key="3">
    <source>
        <dbReference type="PROSITE-ProRule" id="PRU00236"/>
    </source>
</evidence>
<dbReference type="PROSITE" id="PS50305">
    <property type="entry name" value="SIRTUIN"/>
    <property type="match status" value="1"/>
</dbReference>
<dbReference type="PANTHER" id="PTHR11085">
    <property type="entry name" value="NAD-DEPENDENT PROTEIN DEACYLASE SIRTUIN-5, MITOCHONDRIAL-RELATED"/>
    <property type="match status" value="1"/>
</dbReference>